<accession>A0A8S5T0Z9</accession>
<reference evidence="2" key="1">
    <citation type="journal article" date="2021" name="Proc. Natl. Acad. Sci. U.S.A.">
        <title>A Catalog of Tens of Thousands of Viruses from Human Metagenomes Reveals Hidden Associations with Chronic Diseases.</title>
        <authorList>
            <person name="Tisza M.J."/>
            <person name="Buck C.B."/>
        </authorList>
    </citation>
    <scope>NUCLEOTIDE SEQUENCE</scope>
    <source>
        <strain evidence="2">CtWb16</strain>
    </source>
</reference>
<dbReference type="EMBL" id="BK032721">
    <property type="protein sequence ID" value="DAF56623.1"/>
    <property type="molecule type" value="Genomic_DNA"/>
</dbReference>
<dbReference type="PROSITE" id="PS50880">
    <property type="entry name" value="TOPRIM"/>
    <property type="match status" value="1"/>
</dbReference>
<dbReference type="SUPFAM" id="SSF56731">
    <property type="entry name" value="DNA primase core"/>
    <property type="match status" value="1"/>
</dbReference>
<name>A0A8S5T0Z9_9CAUD</name>
<proteinExistence type="predicted"/>
<evidence type="ECO:0000259" key="1">
    <source>
        <dbReference type="PROSITE" id="PS50880"/>
    </source>
</evidence>
<sequence length="333" mass="39268">MNDILETIYNLLPSDKKQRNNGWIFFNCPSCYHTENPDTKHRGNILFTDDGFVYQCFNCKFKCGFTLGQYLSKDTTQWLKDLGISTKDLNDLRLKIREYNEANSEKPKDSKIIIKKREIKQIPTGYKSIIKSLNEGENSYTFMEVLKYINNRNPYLLEWTDLLWCPKQFNFLIPCYEYEEIVGYSLRKLTDETNNKYIHYIPTGYIYNYDNLLKPRKYEIVCEGQTDAIAINGVSILSNTFTPERLKRILPFVNDKEIILLPDRDKSGNKMVQQLLEENLPFSVAFPNWERGIKDAEQAAKKYGRLYTIYSILNSKENNKELIKMKSLKWFSI</sequence>
<dbReference type="Gene3D" id="3.40.1360.10">
    <property type="match status" value="1"/>
</dbReference>
<feature type="domain" description="Toprim" evidence="1">
    <location>
        <begin position="217"/>
        <end position="294"/>
    </location>
</feature>
<dbReference type="InterPro" id="IPR034154">
    <property type="entry name" value="TOPRIM_DnaG/twinkle"/>
</dbReference>
<dbReference type="CDD" id="cd01029">
    <property type="entry name" value="TOPRIM_primases"/>
    <property type="match status" value="1"/>
</dbReference>
<protein>
    <submittedName>
        <fullName evidence="2">DNA primase, catalytic core</fullName>
    </submittedName>
</protein>
<dbReference type="InterPro" id="IPR006171">
    <property type="entry name" value="TOPRIM_dom"/>
</dbReference>
<evidence type="ECO:0000313" key="2">
    <source>
        <dbReference type="EMBL" id="DAF56623.1"/>
    </source>
</evidence>
<organism evidence="2">
    <name type="scientific">Myoviridae sp. ctWb16</name>
    <dbReference type="NCBI Taxonomy" id="2827690"/>
    <lineage>
        <taxon>Viruses</taxon>
        <taxon>Duplodnaviria</taxon>
        <taxon>Heunggongvirae</taxon>
        <taxon>Uroviricota</taxon>
        <taxon>Caudoviricetes</taxon>
    </lineage>
</organism>